<gene>
    <name evidence="1" type="primary">B7P43_G15555</name>
    <name evidence="1" type="ORF">TNCV_2690321</name>
</gene>
<proteinExistence type="predicted"/>
<comment type="caution">
    <text evidence="1">The sequence shown here is derived from an EMBL/GenBank/DDBJ whole genome shotgun (WGS) entry which is preliminary data.</text>
</comment>
<accession>A0A8X7BA76</accession>
<protein>
    <submittedName>
        <fullName evidence="1">HTH_48 domain-containing protein</fullName>
    </submittedName>
</protein>
<organism evidence="1 2">
    <name type="scientific">Trichonephila clavipes</name>
    <name type="common">Golden silk orbweaver</name>
    <name type="synonym">Nephila clavipes</name>
    <dbReference type="NCBI Taxonomy" id="2585209"/>
    <lineage>
        <taxon>Eukaryota</taxon>
        <taxon>Metazoa</taxon>
        <taxon>Ecdysozoa</taxon>
        <taxon>Arthropoda</taxon>
        <taxon>Chelicerata</taxon>
        <taxon>Arachnida</taxon>
        <taxon>Araneae</taxon>
        <taxon>Araneomorphae</taxon>
        <taxon>Entelegynae</taxon>
        <taxon>Araneoidea</taxon>
        <taxon>Nephilidae</taxon>
        <taxon>Trichonephila</taxon>
    </lineage>
</organism>
<dbReference type="AlphaFoldDB" id="A0A8X7BA76"/>
<name>A0A8X7BA76_TRICX</name>
<evidence type="ECO:0000313" key="2">
    <source>
        <dbReference type="Proteomes" id="UP000887159"/>
    </source>
</evidence>
<dbReference type="Proteomes" id="UP000887159">
    <property type="component" value="Unassembled WGS sequence"/>
</dbReference>
<reference evidence="1" key="1">
    <citation type="submission" date="2020-08" db="EMBL/GenBank/DDBJ databases">
        <title>Multicomponent nature underlies the extraordinary mechanical properties of spider dragline silk.</title>
        <authorList>
            <person name="Kono N."/>
            <person name="Nakamura H."/>
            <person name="Mori M."/>
            <person name="Yoshida Y."/>
            <person name="Ohtoshi R."/>
            <person name="Malay A.D."/>
            <person name="Moran D.A.P."/>
            <person name="Tomita M."/>
            <person name="Numata K."/>
            <person name="Arakawa K."/>
        </authorList>
    </citation>
    <scope>NUCLEOTIDE SEQUENCE</scope>
</reference>
<keyword evidence="2" id="KW-1185">Reference proteome</keyword>
<evidence type="ECO:0000313" key="1">
    <source>
        <dbReference type="EMBL" id="GFY24841.1"/>
    </source>
</evidence>
<dbReference type="EMBL" id="BMAU01021370">
    <property type="protein sequence ID" value="GFY24841.1"/>
    <property type="molecule type" value="Genomic_DNA"/>
</dbReference>
<sequence>MLQKVFDDDTFFLFQICPGLPFIGRNDENIAKINRAMNRARQKTINQVYEETNVLWSTVQRILTEGLPVRRVSVKFFPRLLKDLNEKIERIFAST</sequence>